<evidence type="ECO:0000256" key="1">
    <source>
        <dbReference type="SAM" id="MobiDB-lite"/>
    </source>
</evidence>
<gene>
    <name evidence="2" type="ORF">H6P81_010048</name>
</gene>
<proteinExistence type="predicted"/>
<feature type="region of interest" description="Disordered" evidence="1">
    <location>
        <begin position="1"/>
        <end position="22"/>
    </location>
</feature>
<accession>A0AAV7EMM7</accession>
<dbReference type="Proteomes" id="UP000825729">
    <property type="component" value="Unassembled WGS sequence"/>
</dbReference>
<sequence length="82" mass="9052">MEEQQPRARGVHGPAKEMGGPWSAGYEEANAVQDWHVDQGVAVEYKLGFVCTRALQMAQRVVTISLSSIVSFAFGTQINEER</sequence>
<dbReference type="EMBL" id="JAINDJ010000004">
    <property type="protein sequence ID" value="KAG9450083.1"/>
    <property type="molecule type" value="Genomic_DNA"/>
</dbReference>
<protein>
    <submittedName>
        <fullName evidence="2">Uncharacterized protein</fullName>
    </submittedName>
</protein>
<keyword evidence="3" id="KW-1185">Reference proteome</keyword>
<comment type="caution">
    <text evidence="2">The sequence shown here is derived from an EMBL/GenBank/DDBJ whole genome shotgun (WGS) entry which is preliminary data.</text>
</comment>
<evidence type="ECO:0000313" key="3">
    <source>
        <dbReference type="Proteomes" id="UP000825729"/>
    </source>
</evidence>
<dbReference type="AlphaFoldDB" id="A0AAV7EMM7"/>
<reference evidence="2 3" key="1">
    <citation type="submission" date="2021-07" db="EMBL/GenBank/DDBJ databases">
        <title>The Aristolochia fimbriata genome: insights into angiosperm evolution, floral development and chemical biosynthesis.</title>
        <authorList>
            <person name="Jiao Y."/>
        </authorList>
    </citation>
    <scope>NUCLEOTIDE SEQUENCE [LARGE SCALE GENOMIC DNA]</scope>
    <source>
        <strain evidence="2">IBCAS-2021</strain>
        <tissue evidence="2">Leaf</tissue>
    </source>
</reference>
<evidence type="ECO:0000313" key="2">
    <source>
        <dbReference type="EMBL" id="KAG9450083.1"/>
    </source>
</evidence>
<name>A0AAV7EMM7_ARIFI</name>
<organism evidence="2 3">
    <name type="scientific">Aristolochia fimbriata</name>
    <name type="common">White veined hardy Dutchman's pipe vine</name>
    <dbReference type="NCBI Taxonomy" id="158543"/>
    <lineage>
        <taxon>Eukaryota</taxon>
        <taxon>Viridiplantae</taxon>
        <taxon>Streptophyta</taxon>
        <taxon>Embryophyta</taxon>
        <taxon>Tracheophyta</taxon>
        <taxon>Spermatophyta</taxon>
        <taxon>Magnoliopsida</taxon>
        <taxon>Magnoliidae</taxon>
        <taxon>Piperales</taxon>
        <taxon>Aristolochiaceae</taxon>
        <taxon>Aristolochia</taxon>
    </lineage>
</organism>